<feature type="transmembrane region" description="Helical" evidence="8">
    <location>
        <begin position="137"/>
        <end position="160"/>
    </location>
</feature>
<evidence type="ECO:0000313" key="10">
    <source>
        <dbReference type="EMBL" id="EFL28084.1"/>
    </source>
</evidence>
<dbReference type="HOGENOM" id="CLU_000960_28_2_11"/>
<evidence type="ECO:0000256" key="8">
    <source>
        <dbReference type="SAM" id="Phobius"/>
    </source>
</evidence>
<dbReference type="InterPro" id="IPR011701">
    <property type="entry name" value="MFS"/>
</dbReference>
<dbReference type="PANTHER" id="PTHR42718:SF9">
    <property type="entry name" value="MAJOR FACILITATOR SUPERFAMILY MULTIDRUG TRANSPORTER MFSC"/>
    <property type="match status" value="1"/>
</dbReference>
<dbReference type="STRING" id="457427.SSOG_07798"/>
<dbReference type="GO" id="GO:0046677">
    <property type="term" value="P:response to antibiotic"/>
    <property type="evidence" value="ECO:0007669"/>
    <property type="project" value="UniProtKB-KW"/>
</dbReference>
<keyword evidence="5 8" id="KW-0472">Membrane</keyword>
<feature type="transmembrane region" description="Helical" evidence="8">
    <location>
        <begin position="427"/>
        <end position="447"/>
    </location>
</feature>
<dbReference type="Proteomes" id="UP000003963">
    <property type="component" value="Unassembled WGS sequence"/>
</dbReference>
<dbReference type="Gene3D" id="1.20.1250.20">
    <property type="entry name" value="MFS general substrate transporter like domains"/>
    <property type="match status" value="1"/>
</dbReference>
<keyword evidence="11" id="KW-1185">Reference proteome</keyword>
<dbReference type="PANTHER" id="PTHR42718">
    <property type="entry name" value="MAJOR FACILITATOR SUPERFAMILY MULTIDRUG TRANSPORTER MFSC"/>
    <property type="match status" value="1"/>
</dbReference>
<feature type="transmembrane region" description="Helical" evidence="8">
    <location>
        <begin position="302"/>
        <end position="323"/>
    </location>
</feature>
<evidence type="ECO:0000256" key="7">
    <source>
        <dbReference type="SAM" id="MobiDB-lite"/>
    </source>
</evidence>
<gene>
    <name evidence="10" type="ORF">SSOG_07798</name>
</gene>
<feature type="transmembrane region" description="Helical" evidence="8">
    <location>
        <begin position="354"/>
        <end position="377"/>
    </location>
</feature>
<organism evidence="10 11">
    <name type="scientific">Streptomyces himastatinicus ATCC 53653</name>
    <dbReference type="NCBI Taxonomy" id="457427"/>
    <lineage>
        <taxon>Bacteria</taxon>
        <taxon>Bacillati</taxon>
        <taxon>Actinomycetota</taxon>
        <taxon>Actinomycetes</taxon>
        <taxon>Kitasatosporales</taxon>
        <taxon>Streptomycetaceae</taxon>
        <taxon>Streptomyces</taxon>
        <taxon>Streptomyces violaceusniger group</taxon>
    </lineage>
</organism>
<dbReference type="Gene3D" id="1.20.1720.10">
    <property type="entry name" value="Multidrug resistance protein D"/>
    <property type="match status" value="1"/>
</dbReference>
<dbReference type="SUPFAM" id="SSF103473">
    <property type="entry name" value="MFS general substrate transporter"/>
    <property type="match status" value="1"/>
</dbReference>
<dbReference type="GO" id="GO:0005886">
    <property type="term" value="C:plasma membrane"/>
    <property type="evidence" value="ECO:0007669"/>
    <property type="project" value="UniProtKB-SubCell"/>
</dbReference>
<keyword evidence="3 8" id="KW-0812">Transmembrane</keyword>
<dbReference type="InterPro" id="IPR036259">
    <property type="entry name" value="MFS_trans_sf"/>
</dbReference>
<evidence type="ECO:0000256" key="6">
    <source>
        <dbReference type="ARBA" id="ARBA00023251"/>
    </source>
</evidence>
<feature type="transmembrane region" description="Helical" evidence="8">
    <location>
        <begin position="196"/>
        <end position="216"/>
    </location>
</feature>
<accession>D9WQF1</accession>
<dbReference type="CDD" id="cd17321">
    <property type="entry name" value="MFS_MMR_MDR_like"/>
    <property type="match status" value="1"/>
</dbReference>
<evidence type="ECO:0000256" key="1">
    <source>
        <dbReference type="ARBA" id="ARBA00004651"/>
    </source>
</evidence>
<dbReference type="InterPro" id="IPR020846">
    <property type="entry name" value="MFS_dom"/>
</dbReference>
<proteinExistence type="predicted"/>
<dbReference type="OrthoDB" id="9781469at2"/>
<name>D9WQF1_9ACTN</name>
<evidence type="ECO:0000256" key="4">
    <source>
        <dbReference type="ARBA" id="ARBA00022989"/>
    </source>
</evidence>
<dbReference type="Pfam" id="PF07690">
    <property type="entry name" value="MFS_1"/>
    <property type="match status" value="1"/>
</dbReference>
<feature type="transmembrane region" description="Helical" evidence="8">
    <location>
        <begin position="330"/>
        <end position="348"/>
    </location>
</feature>
<evidence type="ECO:0000313" key="11">
    <source>
        <dbReference type="Proteomes" id="UP000003963"/>
    </source>
</evidence>
<evidence type="ECO:0000256" key="5">
    <source>
        <dbReference type="ARBA" id="ARBA00023136"/>
    </source>
</evidence>
<reference evidence="10 11" key="1">
    <citation type="submission" date="2009-02" db="EMBL/GenBank/DDBJ databases">
        <title>Annotation of Streptomyces hygroscopicus strain ATCC 53653.</title>
        <authorList>
            <consortium name="The Broad Institute Genome Sequencing Platform"/>
            <consortium name="Broad Institute Microbial Sequencing Center"/>
            <person name="Fischbach M."/>
            <person name="Godfrey P."/>
            <person name="Ward D."/>
            <person name="Young S."/>
            <person name="Zeng Q."/>
            <person name="Koehrsen M."/>
            <person name="Alvarado L."/>
            <person name="Berlin A.M."/>
            <person name="Bochicchio J."/>
            <person name="Borenstein D."/>
            <person name="Chapman S.B."/>
            <person name="Chen Z."/>
            <person name="Engels R."/>
            <person name="Freedman E."/>
            <person name="Gellesch M."/>
            <person name="Goldberg J."/>
            <person name="Griggs A."/>
            <person name="Gujja S."/>
            <person name="Heilman E.R."/>
            <person name="Heiman D.I."/>
            <person name="Hepburn T.A."/>
            <person name="Howarth C."/>
            <person name="Jen D."/>
            <person name="Larson L."/>
            <person name="Lewis B."/>
            <person name="Mehta T."/>
            <person name="Park D."/>
            <person name="Pearson M."/>
            <person name="Richards J."/>
            <person name="Roberts A."/>
            <person name="Saif S."/>
            <person name="Shea T.D."/>
            <person name="Shenoy N."/>
            <person name="Sisk P."/>
            <person name="Stolte C."/>
            <person name="Sykes S.N."/>
            <person name="Thomson T."/>
            <person name="Walk T."/>
            <person name="White J."/>
            <person name="Yandava C."/>
            <person name="Straight P."/>
            <person name="Clardy J."/>
            <person name="Hung D."/>
            <person name="Kolter R."/>
            <person name="Mekalanos J."/>
            <person name="Walker S."/>
            <person name="Walsh C.T."/>
            <person name="Wieland-Brown L.C."/>
            <person name="Haas B."/>
            <person name="Nusbaum C."/>
            <person name="Birren B."/>
        </authorList>
    </citation>
    <scope>NUCLEOTIDE SEQUENCE [LARGE SCALE GENOMIC DNA]</scope>
    <source>
        <strain evidence="10 11">ATCC 53653</strain>
    </source>
</reference>
<feature type="transmembrane region" description="Helical" evidence="8">
    <location>
        <begin position="100"/>
        <end position="125"/>
    </location>
</feature>
<feature type="transmembrane region" description="Helical" evidence="8">
    <location>
        <begin position="166"/>
        <end position="184"/>
    </location>
</feature>
<sequence length="481" mass="48461">MEPMRSRPLLAFICAATFLVYLDTSITPVALPDIRADVGGGTTAGPWLLDAYTLAFACLLLTAGSLGDRLGRRNVLAVGIAGFTAASAGCALAPDTGALIAARAAQGVFAAAIVPLSLAVTSGLYDDPRQRARAIGIWGGTSGVALALGPLLGGLLVDAAGWRSMFWINIPIGVVALAGLLATMPPAPPSGAGRRVDVLGQLLFTGGGAALTFVAIEGRALGWLSATVLGLGAVAVAALGVFGWWESRTREPMLPPALLRIPTVAIACTVNFLGLLGLYAVLFLLTTHCQGALGLSALQTGLRFVTLFGCLAVAAVAASSVVARWGTRRTMVTGLVCVAAGLAGLTLVETGVGYPGYAWALVLLGAGVPLSSGVVAIQAMMGDVPPRLAGTASGTVNTFRQFGAVLGVALAGLLSPERGGTVHAMHLTFLATAVAAALAAALTAVVLPGSAARRPVEADGVGDRNGARGHDEVGERAHARD</sequence>
<keyword evidence="6" id="KW-0046">Antibiotic resistance</keyword>
<evidence type="ECO:0000256" key="2">
    <source>
        <dbReference type="ARBA" id="ARBA00022448"/>
    </source>
</evidence>
<comment type="subcellular location">
    <subcellularLocation>
        <location evidence="1">Cell membrane</location>
        <topology evidence="1">Multi-pass membrane protein</topology>
    </subcellularLocation>
</comment>
<keyword evidence="4 8" id="KW-1133">Transmembrane helix</keyword>
<feature type="transmembrane region" description="Helical" evidence="8">
    <location>
        <begin position="75"/>
        <end position="94"/>
    </location>
</feature>
<feature type="transmembrane region" description="Helical" evidence="8">
    <location>
        <begin position="44"/>
        <end position="63"/>
    </location>
</feature>
<feature type="transmembrane region" description="Helical" evidence="8">
    <location>
        <begin position="257"/>
        <end position="282"/>
    </location>
</feature>
<dbReference type="EMBL" id="GG657754">
    <property type="protein sequence ID" value="EFL28084.1"/>
    <property type="molecule type" value="Genomic_DNA"/>
</dbReference>
<feature type="domain" description="Major facilitator superfamily (MFS) profile" evidence="9">
    <location>
        <begin position="9"/>
        <end position="451"/>
    </location>
</feature>
<evidence type="ECO:0000256" key="3">
    <source>
        <dbReference type="ARBA" id="ARBA00022692"/>
    </source>
</evidence>
<dbReference type="AlphaFoldDB" id="D9WQF1"/>
<protein>
    <submittedName>
        <fullName evidence="10">Methylenomycin A resistance protein</fullName>
    </submittedName>
</protein>
<feature type="region of interest" description="Disordered" evidence="7">
    <location>
        <begin position="455"/>
        <end position="481"/>
    </location>
</feature>
<evidence type="ECO:0000259" key="9">
    <source>
        <dbReference type="PROSITE" id="PS50850"/>
    </source>
</evidence>
<dbReference type="PROSITE" id="PS50850">
    <property type="entry name" value="MFS"/>
    <property type="match status" value="1"/>
</dbReference>
<keyword evidence="2" id="KW-0813">Transport</keyword>
<dbReference type="PRINTS" id="PR01036">
    <property type="entry name" value="TCRTETB"/>
</dbReference>
<feature type="transmembrane region" description="Helical" evidence="8">
    <location>
        <begin position="398"/>
        <end position="415"/>
    </location>
</feature>
<dbReference type="GO" id="GO:0022857">
    <property type="term" value="F:transmembrane transporter activity"/>
    <property type="evidence" value="ECO:0007669"/>
    <property type="project" value="InterPro"/>
</dbReference>
<feature type="transmembrane region" description="Helical" evidence="8">
    <location>
        <begin position="222"/>
        <end position="245"/>
    </location>
</feature>